<sequence>MPFPRSLVQRQRHQHKPRPEQPRRWYMMMGSRFGRRREARLPPMRQGRGSRDGFDYPGLNYFFEDLAVDPRDPRFRRAMHNRFTEGYGFDHQFYDRRRSSDERGNPDERRPPPRPDIGGGHSFERGLALARPGGTPPVPFGRAMRDLHRELGRAQELYNRCLSDFENDVSTIRRYTNADTLSGMWAAKVDGVRDRRNFPEGDDQGADENGEQFRQKFTEMEEKVRRALDAAASSTLNVYRPHEGLSDRKQARLAASERMKQKVHLEMDQLLNLMEDAKASREHCRHLVHELELLQSTVNPEEQMNQELFRPIDDDEDINAEEQPDGEGAI</sequence>
<feature type="region of interest" description="Disordered" evidence="1">
    <location>
        <begin position="1"/>
        <end position="23"/>
    </location>
</feature>
<protein>
    <submittedName>
        <fullName evidence="2">Uncharacterized protein</fullName>
    </submittedName>
</protein>
<accession>A0A2J6Q3A2</accession>
<evidence type="ECO:0000313" key="3">
    <source>
        <dbReference type="Proteomes" id="UP000235672"/>
    </source>
</evidence>
<feature type="region of interest" description="Disordered" evidence="1">
    <location>
        <begin position="298"/>
        <end position="330"/>
    </location>
</feature>
<organism evidence="2 3">
    <name type="scientific">Hyaloscypha hepaticicola</name>
    <dbReference type="NCBI Taxonomy" id="2082293"/>
    <lineage>
        <taxon>Eukaryota</taxon>
        <taxon>Fungi</taxon>
        <taxon>Dikarya</taxon>
        <taxon>Ascomycota</taxon>
        <taxon>Pezizomycotina</taxon>
        <taxon>Leotiomycetes</taxon>
        <taxon>Helotiales</taxon>
        <taxon>Hyaloscyphaceae</taxon>
        <taxon>Hyaloscypha</taxon>
    </lineage>
</organism>
<gene>
    <name evidence="2" type="ORF">NA56DRAFT_155844</name>
</gene>
<dbReference type="EMBL" id="KZ613483">
    <property type="protein sequence ID" value="PMD20762.1"/>
    <property type="molecule type" value="Genomic_DNA"/>
</dbReference>
<evidence type="ECO:0000256" key="1">
    <source>
        <dbReference type="SAM" id="MobiDB-lite"/>
    </source>
</evidence>
<feature type="compositionally biased region" description="Acidic residues" evidence="1">
    <location>
        <begin position="313"/>
        <end position="330"/>
    </location>
</feature>
<reference evidence="2 3" key="1">
    <citation type="submission" date="2016-05" db="EMBL/GenBank/DDBJ databases">
        <title>A degradative enzymes factory behind the ericoid mycorrhizal symbiosis.</title>
        <authorList>
            <consortium name="DOE Joint Genome Institute"/>
            <person name="Martino E."/>
            <person name="Morin E."/>
            <person name="Grelet G."/>
            <person name="Kuo A."/>
            <person name="Kohler A."/>
            <person name="Daghino S."/>
            <person name="Barry K."/>
            <person name="Choi C."/>
            <person name="Cichocki N."/>
            <person name="Clum A."/>
            <person name="Copeland A."/>
            <person name="Hainaut M."/>
            <person name="Haridas S."/>
            <person name="Labutti K."/>
            <person name="Lindquist E."/>
            <person name="Lipzen A."/>
            <person name="Khouja H.-R."/>
            <person name="Murat C."/>
            <person name="Ohm R."/>
            <person name="Olson A."/>
            <person name="Spatafora J."/>
            <person name="Veneault-Fourrey C."/>
            <person name="Henrissat B."/>
            <person name="Grigoriev I."/>
            <person name="Martin F."/>
            <person name="Perotto S."/>
        </authorList>
    </citation>
    <scope>NUCLEOTIDE SEQUENCE [LARGE SCALE GENOMIC DNA]</scope>
    <source>
        <strain evidence="2 3">UAMH 7357</strain>
    </source>
</reference>
<proteinExistence type="predicted"/>
<dbReference type="AlphaFoldDB" id="A0A2J6Q3A2"/>
<name>A0A2J6Q3A2_9HELO</name>
<evidence type="ECO:0000313" key="2">
    <source>
        <dbReference type="EMBL" id="PMD20762.1"/>
    </source>
</evidence>
<dbReference type="Proteomes" id="UP000235672">
    <property type="component" value="Unassembled WGS sequence"/>
</dbReference>
<feature type="region of interest" description="Disordered" evidence="1">
    <location>
        <begin position="94"/>
        <end position="139"/>
    </location>
</feature>
<feature type="compositionally biased region" description="Basic and acidic residues" evidence="1">
    <location>
        <begin position="94"/>
        <end position="113"/>
    </location>
</feature>
<dbReference type="OrthoDB" id="3538914at2759"/>
<keyword evidence="3" id="KW-1185">Reference proteome</keyword>